<reference evidence="3 4" key="1">
    <citation type="submission" date="2019-08" db="EMBL/GenBank/DDBJ databases">
        <title>Whole genome of Aphis craccivora.</title>
        <authorList>
            <person name="Voronova N.V."/>
            <person name="Shulinski R.S."/>
            <person name="Bandarenka Y.V."/>
            <person name="Zhorov D.G."/>
            <person name="Warner D."/>
        </authorList>
    </citation>
    <scope>NUCLEOTIDE SEQUENCE [LARGE SCALE GENOMIC DNA]</scope>
    <source>
        <strain evidence="3">180601</strain>
        <tissue evidence="3">Whole Body</tissue>
    </source>
</reference>
<feature type="non-terminal residue" evidence="3">
    <location>
        <position position="1"/>
    </location>
</feature>
<comment type="caution">
    <text evidence="3">The sequence shown here is derived from an EMBL/GenBank/DDBJ whole genome shotgun (WGS) entry which is preliminary data.</text>
</comment>
<dbReference type="PANTHER" id="PTHR33273:SF4">
    <property type="entry name" value="ENDONUCLEASE_EXONUCLEASE_PHOSPHATASE DOMAIN-CONTAINING PROTEIN"/>
    <property type="match status" value="1"/>
</dbReference>
<feature type="region of interest" description="Disordered" evidence="1">
    <location>
        <begin position="18"/>
        <end position="43"/>
    </location>
</feature>
<dbReference type="GO" id="GO:0003824">
    <property type="term" value="F:catalytic activity"/>
    <property type="evidence" value="ECO:0007669"/>
    <property type="project" value="InterPro"/>
</dbReference>
<dbReference type="Gene3D" id="3.60.10.10">
    <property type="entry name" value="Endonuclease/exonuclease/phosphatase"/>
    <property type="match status" value="1"/>
</dbReference>
<feature type="domain" description="Endonuclease/exonuclease/phosphatase" evidence="2">
    <location>
        <begin position="85"/>
        <end position="194"/>
    </location>
</feature>
<dbReference type="SUPFAM" id="SSF56219">
    <property type="entry name" value="DNase I-like"/>
    <property type="match status" value="1"/>
</dbReference>
<dbReference type="PANTHER" id="PTHR33273">
    <property type="entry name" value="DOMAIN-CONTAINING PROTEIN, PUTATIVE-RELATED"/>
    <property type="match status" value="1"/>
</dbReference>
<evidence type="ECO:0000259" key="2">
    <source>
        <dbReference type="Pfam" id="PF14529"/>
    </source>
</evidence>
<dbReference type="OrthoDB" id="6630297at2759"/>
<dbReference type="EMBL" id="VUJU01013392">
    <property type="protein sequence ID" value="KAF0704999.1"/>
    <property type="molecule type" value="Genomic_DNA"/>
</dbReference>
<evidence type="ECO:0000313" key="3">
    <source>
        <dbReference type="EMBL" id="KAF0704999.1"/>
    </source>
</evidence>
<keyword evidence="4" id="KW-1185">Reference proteome</keyword>
<name>A0A6G0VSK7_APHCR</name>
<protein>
    <recommendedName>
        <fullName evidence="2">Endonuclease/exonuclease/phosphatase domain-containing protein</fullName>
    </recommendedName>
</protein>
<evidence type="ECO:0000313" key="4">
    <source>
        <dbReference type="Proteomes" id="UP000478052"/>
    </source>
</evidence>
<accession>A0A6G0VSK7</accession>
<organism evidence="3 4">
    <name type="scientific">Aphis craccivora</name>
    <name type="common">Cowpea aphid</name>
    <dbReference type="NCBI Taxonomy" id="307492"/>
    <lineage>
        <taxon>Eukaryota</taxon>
        <taxon>Metazoa</taxon>
        <taxon>Ecdysozoa</taxon>
        <taxon>Arthropoda</taxon>
        <taxon>Hexapoda</taxon>
        <taxon>Insecta</taxon>
        <taxon>Pterygota</taxon>
        <taxon>Neoptera</taxon>
        <taxon>Paraneoptera</taxon>
        <taxon>Hemiptera</taxon>
        <taxon>Sternorrhyncha</taxon>
        <taxon>Aphidomorpha</taxon>
        <taxon>Aphidoidea</taxon>
        <taxon>Aphididae</taxon>
        <taxon>Aphidini</taxon>
        <taxon>Aphis</taxon>
        <taxon>Aphis</taxon>
    </lineage>
</organism>
<dbReference type="Proteomes" id="UP000478052">
    <property type="component" value="Unassembled WGS sequence"/>
</dbReference>
<dbReference type="InterPro" id="IPR036691">
    <property type="entry name" value="Endo/exonu/phosph_ase_sf"/>
</dbReference>
<dbReference type="AlphaFoldDB" id="A0A6G0VSK7"/>
<evidence type="ECO:0000256" key="1">
    <source>
        <dbReference type="SAM" id="MobiDB-lite"/>
    </source>
</evidence>
<sequence length="392" mass="44429">LSLKQNQSAATHLKPLNKYTVFNPPDDDTNNIDTDQPKTEHPDGSAHACTAILISSDIKHHELLGFQEPHIQATIISIQIKNEPIKIASVYCPPRYKIDFEDFNMFFQLLSHSFIADGDFNSIYSLWGIKRGSALYRSLIKNHLSFISPPNPTYCPTHVNRLPETLDFFISKISNHKNTFIENNCDLSSDHSPILLSKNDDVLLTSRPSFTNGPIDWDKFKFNLHQNINLKVALKIHSDIDIAAEGIVGTIQQAAIKDTSPINPHILNSSKSLSADIKQLIIYKRHVRAKWQIHMQKSGQFQLYIKSLQPNNGSLWKATKRLTRHREKIPPLRHENGQLAITDKDRANIFASQLDEPFQPLSCTVPNNNSIVEIKQFLSVPRPTSLPEKPIS</sequence>
<dbReference type="InterPro" id="IPR005135">
    <property type="entry name" value="Endo/exonuclease/phosphatase"/>
</dbReference>
<feature type="non-terminal residue" evidence="3">
    <location>
        <position position="392"/>
    </location>
</feature>
<dbReference type="Pfam" id="PF14529">
    <property type="entry name" value="Exo_endo_phos_2"/>
    <property type="match status" value="1"/>
</dbReference>
<gene>
    <name evidence="3" type="ORF">FWK35_00037465</name>
</gene>
<proteinExistence type="predicted"/>